<dbReference type="AlphaFoldDB" id="A0A521DSN4"/>
<dbReference type="PROSITE" id="PS01124">
    <property type="entry name" value="HTH_ARAC_FAMILY_2"/>
    <property type="match status" value="1"/>
</dbReference>
<reference evidence="5 6" key="1">
    <citation type="submission" date="2017-05" db="EMBL/GenBank/DDBJ databases">
        <authorList>
            <person name="Varghese N."/>
            <person name="Submissions S."/>
        </authorList>
    </citation>
    <scope>NUCLEOTIDE SEQUENCE [LARGE SCALE GENOMIC DNA]</scope>
    <source>
        <strain evidence="5 6">DSM 19036</strain>
    </source>
</reference>
<evidence type="ECO:0000313" key="6">
    <source>
        <dbReference type="Proteomes" id="UP000320300"/>
    </source>
</evidence>
<name>A0A521DSN4_9SPHI</name>
<dbReference type="InterPro" id="IPR018060">
    <property type="entry name" value="HTH_AraC"/>
</dbReference>
<dbReference type="SMART" id="SM00342">
    <property type="entry name" value="HTH_ARAC"/>
    <property type="match status" value="1"/>
</dbReference>
<evidence type="ECO:0000259" key="4">
    <source>
        <dbReference type="PROSITE" id="PS01124"/>
    </source>
</evidence>
<protein>
    <submittedName>
        <fullName evidence="5">AraC-type DNA-binding protein</fullName>
    </submittedName>
</protein>
<dbReference type="Proteomes" id="UP000320300">
    <property type="component" value="Unassembled WGS sequence"/>
</dbReference>
<organism evidence="5 6">
    <name type="scientific">Pedobacter westerhofensis</name>
    <dbReference type="NCBI Taxonomy" id="425512"/>
    <lineage>
        <taxon>Bacteria</taxon>
        <taxon>Pseudomonadati</taxon>
        <taxon>Bacteroidota</taxon>
        <taxon>Sphingobacteriia</taxon>
        <taxon>Sphingobacteriales</taxon>
        <taxon>Sphingobacteriaceae</taxon>
        <taxon>Pedobacter</taxon>
    </lineage>
</organism>
<dbReference type="SUPFAM" id="SSF46689">
    <property type="entry name" value="Homeodomain-like"/>
    <property type="match status" value="1"/>
</dbReference>
<accession>A0A521DSN4</accession>
<dbReference type="PANTHER" id="PTHR43280">
    <property type="entry name" value="ARAC-FAMILY TRANSCRIPTIONAL REGULATOR"/>
    <property type="match status" value="1"/>
</dbReference>
<evidence type="ECO:0000256" key="1">
    <source>
        <dbReference type="ARBA" id="ARBA00023015"/>
    </source>
</evidence>
<dbReference type="InterPro" id="IPR009057">
    <property type="entry name" value="Homeodomain-like_sf"/>
</dbReference>
<sequence length="273" mass="32506">MSKDVTIKFTHHIDNSKFLLYKLNECPDSYLKSVERDEFFEMIWFWHPDDHDSQLDQATSSIYLIPPFRALDISLANKEGYLIAFKREYLEEDDKEYALDVFNLFNLQGQHSLLTIDTDTQENFQHLYALMAYELKSPLGTYLVLKALLKVFLLHLIRINQSAFLNQDVNQKRVYEFCMLLDRYYIPERKAFFYADQIGISEKRLNQILQEKMGKTITQLIHARLILEAKRKLTTGELTIKEISYYLNFEDHSYFSRFFRKQAGLSPEDFKKK</sequence>
<keyword evidence="1" id="KW-0805">Transcription regulation</keyword>
<evidence type="ECO:0000313" key="5">
    <source>
        <dbReference type="EMBL" id="SMO74615.1"/>
    </source>
</evidence>
<dbReference type="RefSeq" id="WP_142528601.1">
    <property type="nucleotide sequence ID" value="NZ_CBCSJO010000006.1"/>
</dbReference>
<evidence type="ECO:0000256" key="3">
    <source>
        <dbReference type="ARBA" id="ARBA00023163"/>
    </source>
</evidence>
<dbReference type="Gene3D" id="1.10.10.60">
    <property type="entry name" value="Homeodomain-like"/>
    <property type="match status" value="1"/>
</dbReference>
<feature type="domain" description="HTH araC/xylS-type" evidence="4">
    <location>
        <begin position="195"/>
        <end position="273"/>
    </location>
</feature>
<dbReference type="PANTHER" id="PTHR43280:SF32">
    <property type="entry name" value="TRANSCRIPTIONAL REGULATORY PROTEIN"/>
    <property type="match status" value="1"/>
</dbReference>
<dbReference type="GO" id="GO:0003700">
    <property type="term" value="F:DNA-binding transcription factor activity"/>
    <property type="evidence" value="ECO:0007669"/>
    <property type="project" value="InterPro"/>
</dbReference>
<keyword evidence="3" id="KW-0804">Transcription</keyword>
<dbReference type="Pfam" id="PF12833">
    <property type="entry name" value="HTH_18"/>
    <property type="match status" value="1"/>
</dbReference>
<evidence type="ECO:0000256" key="2">
    <source>
        <dbReference type="ARBA" id="ARBA00023125"/>
    </source>
</evidence>
<dbReference type="GO" id="GO:0043565">
    <property type="term" value="F:sequence-specific DNA binding"/>
    <property type="evidence" value="ECO:0007669"/>
    <property type="project" value="InterPro"/>
</dbReference>
<dbReference type="OrthoDB" id="2585681at2"/>
<dbReference type="EMBL" id="FXTN01000006">
    <property type="protein sequence ID" value="SMO74615.1"/>
    <property type="molecule type" value="Genomic_DNA"/>
</dbReference>
<keyword evidence="2 5" id="KW-0238">DNA-binding</keyword>
<proteinExistence type="predicted"/>
<gene>
    <name evidence="5" type="ORF">SAMN06265348_106133</name>
</gene>
<keyword evidence="6" id="KW-1185">Reference proteome</keyword>